<evidence type="ECO:0000256" key="3">
    <source>
        <dbReference type="ARBA" id="ARBA00022729"/>
    </source>
</evidence>
<dbReference type="Gene3D" id="3.40.190.10">
    <property type="entry name" value="Periplasmic binding protein-like II"/>
    <property type="match status" value="1"/>
</dbReference>
<feature type="transmembrane region" description="Helical" evidence="4">
    <location>
        <begin position="43"/>
        <end position="64"/>
    </location>
</feature>
<dbReference type="Gene3D" id="3.10.105.10">
    <property type="entry name" value="Dipeptide-binding Protein, Domain 3"/>
    <property type="match status" value="1"/>
</dbReference>
<dbReference type="InterPro" id="IPR039424">
    <property type="entry name" value="SBP_5"/>
</dbReference>
<evidence type="ECO:0000256" key="4">
    <source>
        <dbReference type="SAM" id="Phobius"/>
    </source>
</evidence>
<dbReference type="GO" id="GO:1904680">
    <property type="term" value="F:peptide transmembrane transporter activity"/>
    <property type="evidence" value="ECO:0007669"/>
    <property type="project" value="TreeGrafter"/>
</dbReference>
<dbReference type="PANTHER" id="PTHR30290">
    <property type="entry name" value="PERIPLASMIC BINDING COMPONENT OF ABC TRANSPORTER"/>
    <property type="match status" value="1"/>
</dbReference>
<protein>
    <recommendedName>
        <fullName evidence="5">Solute-binding protein family 5 domain-containing protein</fullName>
    </recommendedName>
</protein>
<proteinExistence type="inferred from homology"/>
<evidence type="ECO:0000256" key="2">
    <source>
        <dbReference type="ARBA" id="ARBA00022448"/>
    </source>
</evidence>
<sequence length="585" mass="66780">MEKLSQIKEYIEQAVLGARNLHHFKAGSTPSLLKTFSNLEKKLLLLAITALILSGAFLISQTYLGATDKVPDFGGRHTEGLVGQPRFLNPALSPANNVDEDISRAIYSGLLRFNKDQQLEPDLAKELPQLSADQRQYTFSLREDITWHDGQKFTADDVIFTIKMIQDPGFGSPIRLSWNKVEVSKIDDYTVVFTLDESSSPFVTNFIQGIMPKHIWETVEPEKFALSKFNLQPIGTGPFQVSNISKSEDGEIHSIILKAFEKYHLGRPYLDELEFKFYETYDDVIASYHSRNIMGLGYIPFDKKVYIEKTSKIKINYLNLPQYQALFFNKNQSDVLKDKNVRYALAQSINRQEIIDKIFFGFAQSSHGPIPPGYNGYNPGVTEAHLYNIENAKALLASSEFKAVEGSNVLKKGEVELEFTITTNNFPLNIQVVELLKEQWGKIGFRVNLEILTIGELEQNRLRPREYQALLFSENIGADPDPFAFWHSSQRQNPGLNLAVFANAEVDTLLEEARKNADPEYRDLRYKRFQEIIVEDVPAVFITNSLFIYGLNEKIKGFDAVNITEQSQRFLDVHKWYVETKRAVK</sequence>
<evidence type="ECO:0000313" key="7">
    <source>
        <dbReference type="Proteomes" id="UP000177912"/>
    </source>
</evidence>
<keyword evidence="4" id="KW-0472">Membrane</keyword>
<feature type="domain" description="Solute-binding protein family 5" evidence="5">
    <location>
        <begin position="119"/>
        <end position="488"/>
    </location>
</feature>
<dbReference type="Proteomes" id="UP000177912">
    <property type="component" value="Unassembled WGS sequence"/>
</dbReference>
<accession>A0A1F5NTR7</accession>
<dbReference type="PIRSF" id="PIRSF002741">
    <property type="entry name" value="MppA"/>
    <property type="match status" value="1"/>
</dbReference>
<comment type="similarity">
    <text evidence="1">Belongs to the bacterial solute-binding protein 5 family.</text>
</comment>
<evidence type="ECO:0000256" key="1">
    <source>
        <dbReference type="ARBA" id="ARBA00005695"/>
    </source>
</evidence>
<dbReference type="EMBL" id="MFEI01000011">
    <property type="protein sequence ID" value="OGE81059.1"/>
    <property type="molecule type" value="Genomic_DNA"/>
</dbReference>
<name>A0A1F5NTR7_9BACT</name>
<dbReference type="STRING" id="1817822.A2826_01570"/>
<dbReference type="GO" id="GO:0015833">
    <property type="term" value="P:peptide transport"/>
    <property type="evidence" value="ECO:0007669"/>
    <property type="project" value="TreeGrafter"/>
</dbReference>
<organism evidence="6 7">
    <name type="scientific">Candidatus Doudnabacteria bacterium RIFCSPHIGHO2_01_FULL_43_23</name>
    <dbReference type="NCBI Taxonomy" id="1817822"/>
    <lineage>
        <taxon>Bacteria</taxon>
        <taxon>Candidatus Doudnaibacteriota</taxon>
    </lineage>
</organism>
<dbReference type="GO" id="GO:0042597">
    <property type="term" value="C:periplasmic space"/>
    <property type="evidence" value="ECO:0007669"/>
    <property type="project" value="UniProtKB-ARBA"/>
</dbReference>
<keyword evidence="3" id="KW-0732">Signal</keyword>
<dbReference type="AlphaFoldDB" id="A0A1F5NTR7"/>
<dbReference type="PANTHER" id="PTHR30290:SF9">
    <property type="entry name" value="OLIGOPEPTIDE-BINDING PROTEIN APPA"/>
    <property type="match status" value="1"/>
</dbReference>
<dbReference type="Gene3D" id="3.90.76.10">
    <property type="entry name" value="Dipeptide-binding Protein, Domain 1"/>
    <property type="match status" value="1"/>
</dbReference>
<dbReference type="InterPro" id="IPR000914">
    <property type="entry name" value="SBP_5_dom"/>
</dbReference>
<keyword evidence="4" id="KW-0812">Transmembrane</keyword>
<dbReference type="SUPFAM" id="SSF53850">
    <property type="entry name" value="Periplasmic binding protein-like II"/>
    <property type="match status" value="1"/>
</dbReference>
<dbReference type="Pfam" id="PF00496">
    <property type="entry name" value="SBP_bac_5"/>
    <property type="match status" value="1"/>
</dbReference>
<keyword evidence="4" id="KW-1133">Transmembrane helix</keyword>
<dbReference type="InterPro" id="IPR030678">
    <property type="entry name" value="Peptide/Ni-bd"/>
</dbReference>
<gene>
    <name evidence="6" type="ORF">A2826_01570</name>
</gene>
<comment type="caution">
    <text evidence="6">The sequence shown here is derived from an EMBL/GenBank/DDBJ whole genome shotgun (WGS) entry which is preliminary data.</text>
</comment>
<evidence type="ECO:0000259" key="5">
    <source>
        <dbReference type="Pfam" id="PF00496"/>
    </source>
</evidence>
<reference evidence="6 7" key="1">
    <citation type="journal article" date="2016" name="Nat. Commun.">
        <title>Thousands of microbial genomes shed light on interconnected biogeochemical processes in an aquifer system.</title>
        <authorList>
            <person name="Anantharaman K."/>
            <person name="Brown C.T."/>
            <person name="Hug L.A."/>
            <person name="Sharon I."/>
            <person name="Castelle C.J."/>
            <person name="Probst A.J."/>
            <person name="Thomas B.C."/>
            <person name="Singh A."/>
            <person name="Wilkins M.J."/>
            <person name="Karaoz U."/>
            <person name="Brodie E.L."/>
            <person name="Williams K.H."/>
            <person name="Hubbard S.S."/>
            <person name="Banfield J.F."/>
        </authorList>
    </citation>
    <scope>NUCLEOTIDE SEQUENCE [LARGE SCALE GENOMIC DNA]</scope>
</reference>
<keyword evidence="2" id="KW-0813">Transport</keyword>
<dbReference type="GO" id="GO:0043190">
    <property type="term" value="C:ATP-binding cassette (ABC) transporter complex"/>
    <property type="evidence" value="ECO:0007669"/>
    <property type="project" value="InterPro"/>
</dbReference>
<evidence type="ECO:0000313" key="6">
    <source>
        <dbReference type="EMBL" id="OGE81059.1"/>
    </source>
</evidence>